<feature type="transmembrane region" description="Helical" evidence="1">
    <location>
        <begin position="15"/>
        <end position="33"/>
    </location>
</feature>
<feature type="transmembrane region" description="Helical" evidence="1">
    <location>
        <begin position="40"/>
        <end position="62"/>
    </location>
</feature>
<sequence>MTERGRTVQITDSSGVWGSFFLLAYIGAAIYFVSRSGGGFWQVVLGLLQAAVWPVYLTYLVLEALGA</sequence>
<evidence type="ECO:0000313" key="2">
    <source>
        <dbReference type="EMBL" id="MBD7956680.1"/>
    </source>
</evidence>
<name>A0ABR8RZK7_9MICO</name>
<evidence type="ECO:0000313" key="3">
    <source>
        <dbReference type="Proteomes" id="UP000648352"/>
    </source>
</evidence>
<keyword evidence="3" id="KW-1185">Reference proteome</keyword>
<accession>A0ABR8RZK7</accession>
<gene>
    <name evidence="2" type="ORF">H9651_03420</name>
</gene>
<keyword evidence="1" id="KW-1133">Transmembrane helix</keyword>
<proteinExistence type="predicted"/>
<evidence type="ECO:0000256" key="1">
    <source>
        <dbReference type="SAM" id="Phobius"/>
    </source>
</evidence>
<comment type="caution">
    <text evidence="2">The sequence shown here is derived from an EMBL/GenBank/DDBJ whole genome shotgun (WGS) entry which is preliminary data.</text>
</comment>
<dbReference type="Proteomes" id="UP000648352">
    <property type="component" value="Unassembled WGS sequence"/>
</dbReference>
<keyword evidence="1" id="KW-0812">Transmembrane</keyword>
<dbReference type="EMBL" id="JACSQP010000002">
    <property type="protein sequence ID" value="MBD7956680.1"/>
    <property type="molecule type" value="Genomic_DNA"/>
</dbReference>
<organism evidence="2 3">
    <name type="scientific">Microbacterium pullorum</name>
    <dbReference type="NCBI Taxonomy" id="2762236"/>
    <lineage>
        <taxon>Bacteria</taxon>
        <taxon>Bacillati</taxon>
        <taxon>Actinomycetota</taxon>
        <taxon>Actinomycetes</taxon>
        <taxon>Micrococcales</taxon>
        <taxon>Microbacteriaceae</taxon>
        <taxon>Microbacterium</taxon>
    </lineage>
</organism>
<reference evidence="2 3" key="1">
    <citation type="submission" date="2020-08" db="EMBL/GenBank/DDBJ databases">
        <title>A Genomic Blueprint of the Chicken Gut Microbiome.</title>
        <authorList>
            <person name="Gilroy R."/>
            <person name="Ravi A."/>
            <person name="Getino M."/>
            <person name="Pursley I."/>
            <person name="Horton D.L."/>
            <person name="Alikhan N.-F."/>
            <person name="Baker D."/>
            <person name="Gharbi K."/>
            <person name="Hall N."/>
            <person name="Watson M."/>
            <person name="Adriaenssens E.M."/>
            <person name="Foster-Nyarko E."/>
            <person name="Jarju S."/>
            <person name="Secka A."/>
            <person name="Antonio M."/>
            <person name="Oren A."/>
            <person name="Chaudhuri R."/>
            <person name="La Ragione R.M."/>
            <person name="Hildebrand F."/>
            <person name="Pallen M.J."/>
        </authorList>
    </citation>
    <scope>NUCLEOTIDE SEQUENCE [LARGE SCALE GENOMIC DNA]</scope>
    <source>
        <strain evidence="2 3">Sa4CUA7</strain>
    </source>
</reference>
<protein>
    <submittedName>
        <fullName evidence="2">Uncharacterized protein</fullName>
    </submittedName>
</protein>
<keyword evidence="1" id="KW-0472">Membrane</keyword>